<keyword evidence="13" id="KW-0963">Cytoplasm</keyword>
<keyword evidence="9 13" id="KW-0418">Kinase</keyword>
<dbReference type="PIRSF" id="PIRSF000676">
    <property type="entry name" value="Homoser_kin"/>
    <property type="match status" value="1"/>
</dbReference>
<comment type="catalytic activity">
    <reaction evidence="11 13">
        <text>L-homoserine + ATP = O-phospho-L-homoserine + ADP + H(+)</text>
        <dbReference type="Rhea" id="RHEA:13985"/>
        <dbReference type="ChEBI" id="CHEBI:15378"/>
        <dbReference type="ChEBI" id="CHEBI:30616"/>
        <dbReference type="ChEBI" id="CHEBI:57476"/>
        <dbReference type="ChEBI" id="CHEBI:57590"/>
        <dbReference type="ChEBI" id="CHEBI:456216"/>
        <dbReference type="EC" id="2.7.1.39"/>
    </reaction>
</comment>
<dbReference type="GO" id="GO:0005737">
    <property type="term" value="C:cytoplasm"/>
    <property type="evidence" value="ECO:0007669"/>
    <property type="project" value="UniProtKB-SubCell"/>
</dbReference>
<dbReference type="InterPro" id="IPR036554">
    <property type="entry name" value="GHMP_kinase_C_sf"/>
</dbReference>
<sequence>MKEKLLLQVPASTANLGVGFDSIGMALDKCLTIEAKVIEGDSWRFVHEGPNLEGLPTNSDHYMYQIAHKVASKFDVTLPNLEIKMRSEIPLARGLGSSASALVASLYITNFFTELELSKYELLQIATEIEGHPDNVAPTIYGGLVVGYYNSQKNTTDISYIDTPKVDVVLTIPSYELRTEDARNVLPDAFNYQEAVQYSAISNTMISALIQHDYKLAGKLMMQDGFHEQFRSHLVKEMAEIKEIGARHHAYATVLSGAGPTMLTLINKEDSGAFVRELKQAFKDCQTEFVTINEAGVKAKVVYEDATF</sequence>
<evidence type="ECO:0000256" key="13">
    <source>
        <dbReference type="HAMAP-Rule" id="MF_00384"/>
    </source>
</evidence>
<dbReference type="Proteomes" id="UP000009885">
    <property type="component" value="Unassembled WGS sequence"/>
</dbReference>
<evidence type="ECO:0000256" key="4">
    <source>
        <dbReference type="ARBA" id="ARBA00017858"/>
    </source>
</evidence>
<keyword evidence="7 13" id="KW-0791">Threonine biosynthesis</keyword>
<evidence type="ECO:0000256" key="7">
    <source>
        <dbReference type="ARBA" id="ARBA00022697"/>
    </source>
</evidence>
<evidence type="ECO:0000256" key="11">
    <source>
        <dbReference type="ARBA" id="ARBA00049375"/>
    </source>
</evidence>
<dbReference type="SUPFAM" id="SSF55060">
    <property type="entry name" value="GHMP Kinase, C-terminal domain"/>
    <property type="match status" value="1"/>
</dbReference>
<evidence type="ECO:0000256" key="10">
    <source>
        <dbReference type="ARBA" id="ARBA00022840"/>
    </source>
</evidence>
<dbReference type="PANTHER" id="PTHR20861:SF1">
    <property type="entry name" value="HOMOSERINE KINASE"/>
    <property type="match status" value="1"/>
</dbReference>
<dbReference type="AlphaFoldDB" id="K9AK05"/>
<dbReference type="EC" id="2.7.1.39" evidence="3 13"/>
<proteinExistence type="inferred from homology"/>
<evidence type="ECO:0000256" key="9">
    <source>
        <dbReference type="ARBA" id="ARBA00022777"/>
    </source>
</evidence>
<dbReference type="InterPro" id="IPR006203">
    <property type="entry name" value="GHMP_knse_ATP-bd_CS"/>
</dbReference>
<comment type="similarity">
    <text evidence="2 13">Belongs to the GHMP kinase family. Homoserine kinase subfamily.</text>
</comment>
<dbReference type="Gene3D" id="3.30.230.10">
    <property type="match status" value="1"/>
</dbReference>
<feature type="domain" description="GHMP kinase C-terminal" evidence="15">
    <location>
        <begin position="205"/>
        <end position="283"/>
    </location>
</feature>
<protein>
    <recommendedName>
        <fullName evidence="4 13">Homoserine kinase</fullName>
        <shortName evidence="13">HK</shortName>
        <shortName evidence="13">HSK</shortName>
        <ecNumber evidence="3 13">2.7.1.39</ecNumber>
    </recommendedName>
</protein>
<comment type="function">
    <text evidence="12 13">Catalyzes the ATP-dependent phosphorylation of L-homoserine to L-homoserine phosphate.</text>
</comment>
<dbReference type="PANTHER" id="PTHR20861">
    <property type="entry name" value="HOMOSERINE/4-DIPHOSPHOCYTIDYL-2-C-METHYL-D-ERYTHRITOL KINASE"/>
    <property type="match status" value="1"/>
</dbReference>
<dbReference type="PATRIC" id="fig|1229783.3.peg.1914"/>
<dbReference type="EMBL" id="AMSQ01000018">
    <property type="protein sequence ID" value="EKU46356.1"/>
    <property type="molecule type" value="Genomic_DNA"/>
</dbReference>
<dbReference type="GO" id="GO:0004413">
    <property type="term" value="F:homoserine kinase activity"/>
    <property type="evidence" value="ECO:0007669"/>
    <property type="project" value="UniProtKB-UniRule"/>
</dbReference>
<accession>K9AK05</accession>
<organism evidence="16 17">
    <name type="scientific">Staphylococcus massiliensis S46</name>
    <dbReference type="NCBI Taxonomy" id="1229783"/>
    <lineage>
        <taxon>Bacteria</taxon>
        <taxon>Bacillati</taxon>
        <taxon>Bacillota</taxon>
        <taxon>Bacilli</taxon>
        <taxon>Bacillales</taxon>
        <taxon>Staphylococcaceae</taxon>
        <taxon>Staphylococcus</taxon>
    </lineage>
</organism>
<keyword evidence="6 13" id="KW-0808">Transferase</keyword>
<dbReference type="UniPathway" id="UPA00050">
    <property type="reaction ID" value="UER00064"/>
</dbReference>
<evidence type="ECO:0000256" key="3">
    <source>
        <dbReference type="ARBA" id="ARBA00012078"/>
    </source>
</evidence>
<dbReference type="GO" id="GO:0005524">
    <property type="term" value="F:ATP binding"/>
    <property type="evidence" value="ECO:0007669"/>
    <property type="project" value="UniProtKB-UniRule"/>
</dbReference>
<gene>
    <name evidence="13" type="primary">thrB</name>
    <name evidence="16" type="ORF">C273_09594</name>
</gene>
<dbReference type="InterPro" id="IPR020568">
    <property type="entry name" value="Ribosomal_Su5_D2-typ_SF"/>
</dbReference>
<comment type="subcellular location">
    <subcellularLocation>
        <location evidence="13">Cytoplasm</location>
    </subcellularLocation>
</comment>
<keyword evidence="10 13" id="KW-0067">ATP-binding</keyword>
<dbReference type="InterPro" id="IPR013750">
    <property type="entry name" value="GHMP_kinase_C_dom"/>
</dbReference>
<dbReference type="InterPro" id="IPR014721">
    <property type="entry name" value="Ribsml_uS5_D2-typ_fold_subgr"/>
</dbReference>
<feature type="domain" description="GHMP kinase N-terminal" evidence="14">
    <location>
        <begin position="62"/>
        <end position="143"/>
    </location>
</feature>
<dbReference type="Gene3D" id="3.30.70.890">
    <property type="entry name" value="GHMP kinase, C-terminal domain"/>
    <property type="match status" value="1"/>
</dbReference>
<dbReference type="OrthoDB" id="9769912at2"/>
<dbReference type="HAMAP" id="MF_00384">
    <property type="entry name" value="Homoser_kinase"/>
    <property type="match status" value="1"/>
</dbReference>
<comment type="caution">
    <text evidence="16">The sequence shown here is derived from an EMBL/GenBank/DDBJ whole genome shotgun (WGS) entry which is preliminary data.</text>
</comment>
<feature type="binding site" evidence="13">
    <location>
        <begin position="90"/>
        <end position="100"/>
    </location>
    <ligand>
        <name>ATP</name>
        <dbReference type="ChEBI" id="CHEBI:30616"/>
    </ligand>
</feature>
<dbReference type="STRING" id="1229783.C273_09594"/>
<dbReference type="InterPro" id="IPR006204">
    <property type="entry name" value="GHMP_kinase_N_dom"/>
</dbReference>
<comment type="pathway">
    <text evidence="1 13">Amino-acid biosynthesis; L-threonine biosynthesis; L-threonine from L-aspartate: step 4/5.</text>
</comment>
<evidence type="ECO:0000259" key="15">
    <source>
        <dbReference type="Pfam" id="PF08544"/>
    </source>
</evidence>
<evidence type="ECO:0000256" key="8">
    <source>
        <dbReference type="ARBA" id="ARBA00022741"/>
    </source>
</evidence>
<dbReference type="RefSeq" id="WP_009384383.1">
    <property type="nucleotide sequence ID" value="NZ_AMSQ01000018.1"/>
</dbReference>
<evidence type="ECO:0000256" key="12">
    <source>
        <dbReference type="ARBA" id="ARBA00049954"/>
    </source>
</evidence>
<evidence type="ECO:0000256" key="1">
    <source>
        <dbReference type="ARBA" id="ARBA00005015"/>
    </source>
</evidence>
<reference evidence="16 17" key="1">
    <citation type="journal article" date="2013" name="Genome Announc.">
        <title>Genome Sequence of Staphylococcus massiliensis Strain S46, Isolated from the Surface of Healthy Human Skin.</title>
        <authorList>
            <person name="Srivastav R."/>
            <person name="Singh A."/>
            <person name="Jangir P.K."/>
            <person name="Kumari C."/>
            <person name="Muduli S."/>
            <person name="Sharma R."/>
        </authorList>
    </citation>
    <scope>NUCLEOTIDE SEQUENCE [LARGE SCALE GENOMIC DNA]</scope>
    <source>
        <strain evidence="16 17">S46</strain>
    </source>
</reference>
<dbReference type="NCBIfam" id="TIGR00191">
    <property type="entry name" value="thrB"/>
    <property type="match status" value="1"/>
</dbReference>
<evidence type="ECO:0000313" key="17">
    <source>
        <dbReference type="Proteomes" id="UP000009885"/>
    </source>
</evidence>
<dbReference type="SUPFAM" id="SSF54211">
    <property type="entry name" value="Ribosomal protein S5 domain 2-like"/>
    <property type="match status" value="1"/>
</dbReference>
<dbReference type="PROSITE" id="PS00627">
    <property type="entry name" value="GHMP_KINASES_ATP"/>
    <property type="match status" value="1"/>
</dbReference>
<dbReference type="PRINTS" id="PR00958">
    <property type="entry name" value="HOMSERKINASE"/>
</dbReference>
<keyword evidence="5 13" id="KW-0028">Amino-acid biosynthesis</keyword>
<dbReference type="InterPro" id="IPR000870">
    <property type="entry name" value="Homoserine_kinase"/>
</dbReference>
<keyword evidence="17" id="KW-1185">Reference proteome</keyword>
<evidence type="ECO:0000313" key="16">
    <source>
        <dbReference type="EMBL" id="EKU46356.1"/>
    </source>
</evidence>
<evidence type="ECO:0000259" key="14">
    <source>
        <dbReference type="Pfam" id="PF00288"/>
    </source>
</evidence>
<keyword evidence="8 13" id="KW-0547">Nucleotide-binding</keyword>
<evidence type="ECO:0000256" key="5">
    <source>
        <dbReference type="ARBA" id="ARBA00022605"/>
    </source>
</evidence>
<dbReference type="Pfam" id="PF08544">
    <property type="entry name" value="GHMP_kinases_C"/>
    <property type="match status" value="1"/>
</dbReference>
<evidence type="ECO:0000256" key="6">
    <source>
        <dbReference type="ARBA" id="ARBA00022679"/>
    </source>
</evidence>
<dbReference type="Pfam" id="PF00288">
    <property type="entry name" value="GHMP_kinases_N"/>
    <property type="match status" value="1"/>
</dbReference>
<dbReference type="eggNOG" id="COG0083">
    <property type="taxonomic scope" value="Bacteria"/>
</dbReference>
<name>K9AK05_9STAP</name>
<dbReference type="GO" id="GO:0009088">
    <property type="term" value="P:threonine biosynthetic process"/>
    <property type="evidence" value="ECO:0007669"/>
    <property type="project" value="UniProtKB-UniRule"/>
</dbReference>
<evidence type="ECO:0000256" key="2">
    <source>
        <dbReference type="ARBA" id="ARBA00007370"/>
    </source>
</evidence>